<evidence type="ECO:0000256" key="1">
    <source>
        <dbReference type="ARBA" id="ARBA00004141"/>
    </source>
</evidence>
<comment type="subcellular location">
    <subcellularLocation>
        <location evidence="1">Membrane</location>
        <topology evidence="1">Multi-pass membrane protein</topology>
    </subcellularLocation>
</comment>
<dbReference type="RefSeq" id="WP_127906808.1">
    <property type="nucleotide sequence ID" value="NZ_RQXX01000003.1"/>
</dbReference>
<reference evidence="7 8" key="1">
    <citation type="submission" date="2018-11" db="EMBL/GenBank/DDBJ databases">
        <title>Mesobaculum littorinae gen. nov., sp. nov., isolated from Littorina scabra that represents a novel genus of the order Rhodobacteraceae.</title>
        <authorList>
            <person name="Li F."/>
        </authorList>
    </citation>
    <scope>NUCLEOTIDE SEQUENCE [LARGE SCALE GENOMIC DNA]</scope>
    <source>
        <strain evidence="7 8">M0103</strain>
    </source>
</reference>
<feature type="transmembrane region" description="Helical" evidence="5">
    <location>
        <begin position="322"/>
        <end position="341"/>
    </location>
</feature>
<name>A0A438AHI2_9RHOB</name>
<dbReference type="GO" id="GO:0006874">
    <property type="term" value="P:intracellular calcium ion homeostasis"/>
    <property type="evidence" value="ECO:0007669"/>
    <property type="project" value="TreeGrafter"/>
</dbReference>
<feature type="transmembrane region" description="Helical" evidence="5">
    <location>
        <begin position="289"/>
        <end position="310"/>
    </location>
</feature>
<sequence>MPDIAGLPLPWIIAIFALAAAAIGVAGVRLSYVADELADRTGMGEVIAGALFVGAATSMPGAITSMSTAAQGAPELAVGNALGGLTAQTAFVAVADLFYRRANLEHAAASVTGLAQGVLLVVLLTIPLIAAGEPAFTVWGIHPASAAIPIAYAFGLRLLWHIEDEPMWEPVQTDETQEEISDPAPAVEGRMRTLWLRFAINAAITAAAGYAIGEASLGLVDKTGMSESAVGTIFAGFANSLPELVTAIAAVRVGAVSLAIGNIIGGNAFEVMFLSAADVTYDGSIYAEMSSADFSTALLALMMTAVLLLGMIRREKAGPGRIGFESVLVLALYALSVVLVVI</sequence>
<evidence type="ECO:0000256" key="2">
    <source>
        <dbReference type="ARBA" id="ARBA00022692"/>
    </source>
</evidence>
<dbReference type="GO" id="GO:0005262">
    <property type="term" value="F:calcium channel activity"/>
    <property type="evidence" value="ECO:0007669"/>
    <property type="project" value="TreeGrafter"/>
</dbReference>
<feature type="transmembrane region" description="Helical" evidence="5">
    <location>
        <begin position="12"/>
        <end position="34"/>
    </location>
</feature>
<dbReference type="OrthoDB" id="153124at2"/>
<feature type="transmembrane region" description="Helical" evidence="5">
    <location>
        <begin position="258"/>
        <end position="277"/>
    </location>
</feature>
<feature type="transmembrane region" description="Helical" evidence="5">
    <location>
        <begin position="111"/>
        <end position="130"/>
    </location>
</feature>
<feature type="transmembrane region" description="Helical" evidence="5">
    <location>
        <begin position="233"/>
        <end position="251"/>
    </location>
</feature>
<dbReference type="PANTHER" id="PTHR10846:SF8">
    <property type="entry name" value="INNER MEMBRANE PROTEIN YRBG"/>
    <property type="match status" value="1"/>
</dbReference>
<organism evidence="7 8">
    <name type="scientific">Mesobaculum littorinae</name>
    <dbReference type="NCBI Taxonomy" id="2486419"/>
    <lineage>
        <taxon>Bacteria</taxon>
        <taxon>Pseudomonadati</taxon>
        <taxon>Pseudomonadota</taxon>
        <taxon>Alphaproteobacteria</taxon>
        <taxon>Rhodobacterales</taxon>
        <taxon>Roseobacteraceae</taxon>
        <taxon>Mesobaculum</taxon>
    </lineage>
</organism>
<dbReference type="GO" id="GO:0005886">
    <property type="term" value="C:plasma membrane"/>
    <property type="evidence" value="ECO:0007669"/>
    <property type="project" value="TreeGrafter"/>
</dbReference>
<feature type="transmembrane region" description="Helical" evidence="5">
    <location>
        <begin position="76"/>
        <end position="99"/>
    </location>
</feature>
<keyword evidence="3 5" id="KW-1133">Transmembrane helix</keyword>
<keyword evidence="8" id="KW-1185">Reference proteome</keyword>
<gene>
    <name evidence="7" type="ORF">EKE94_11875</name>
</gene>
<dbReference type="InterPro" id="IPR004481">
    <property type="entry name" value="K/Na/Ca-exchanger"/>
</dbReference>
<proteinExistence type="predicted"/>
<feature type="domain" description="Sodium/calcium exchanger membrane region" evidence="6">
    <location>
        <begin position="195"/>
        <end position="340"/>
    </location>
</feature>
<evidence type="ECO:0000313" key="8">
    <source>
        <dbReference type="Proteomes" id="UP000285908"/>
    </source>
</evidence>
<dbReference type="Proteomes" id="UP000285908">
    <property type="component" value="Unassembled WGS sequence"/>
</dbReference>
<evidence type="ECO:0000256" key="3">
    <source>
        <dbReference type="ARBA" id="ARBA00022989"/>
    </source>
</evidence>
<comment type="caution">
    <text evidence="7">The sequence shown here is derived from an EMBL/GenBank/DDBJ whole genome shotgun (WGS) entry which is preliminary data.</text>
</comment>
<evidence type="ECO:0000259" key="6">
    <source>
        <dbReference type="Pfam" id="PF01699"/>
    </source>
</evidence>
<protein>
    <submittedName>
        <fullName evidence="7">Sodium:calcium antiporter</fullName>
    </submittedName>
</protein>
<dbReference type="InterPro" id="IPR004837">
    <property type="entry name" value="NaCa_Exmemb"/>
</dbReference>
<feature type="transmembrane region" description="Helical" evidence="5">
    <location>
        <begin position="136"/>
        <end position="160"/>
    </location>
</feature>
<feature type="transmembrane region" description="Helical" evidence="5">
    <location>
        <begin position="46"/>
        <end position="70"/>
    </location>
</feature>
<accession>A0A438AHI2</accession>
<evidence type="ECO:0000313" key="7">
    <source>
        <dbReference type="EMBL" id="RVV98142.1"/>
    </source>
</evidence>
<keyword evidence="2 5" id="KW-0812">Transmembrane</keyword>
<feature type="transmembrane region" description="Helical" evidence="5">
    <location>
        <begin position="194"/>
        <end position="213"/>
    </location>
</feature>
<dbReference type="EMBL" id="RQXX01000003">
    <property type="protein sequence ID" value="RVV98142.1"/>
    <property type="molecule type" value="Genomic_DNA"/>
</dbReference>
<keyword evidence="4 5" id="KW-0472">Membrane</keyword>
<dbReference type="PANTHER" id="PTHR10846">
    <property type="entry name" value="SODIUM/POTASSIUM/CALCIUM EXCHANGER"/>
    <property type="match status" value="1"/>
</dbReference>
<dbReference type="Gene3D" id="1.20.1420.30">
    <property type="entry name" value="NCX, central ion-binding region"/>
    <property type="match status" value="2"/>
</dbReference>
<evidence type="ECO:0000256" key="5">
    <source>
        <dbReference type="SAM" id="Phobius"/>
    </source>
</evidence>
<dbReference type="GO" id="GO:0008273">
    <property type="term" value="F:calcium, potassium:sodium antiporter activity"/>
    <property type="evidence" value="ECO:0007669"/>
    <property type="project" value="TreeGrafter"/>
</dbReference>
<dbReference type="AlphaFoldDB" id="A0A438AHI2"/>
<dbReference type="Pfam" id="PF01699">
    <property type="entry name" value="Na_Ca_ex"/>
    <property type="match status" value="2"/>
</dbReference>
<dbReference type="InterPro" id="IPR044880">
    <property type="entry name" value="NCX_ion-bd_dom_sf"/>
</dbReference>
<feature type="domain" description="Sodium/calcium exchanger membrane region" evidence="6">
    <location>
        <begin position="12"/>
        <end position="126"/>
    </location>
</feature>
<evidence type="ECO:0000256" key="4">
    <source>
        <dbReference type="ARBA" id="ARBA00023136"/>
    </source>
</evidence>